<proteinExistence type="predicted"/>
<dbReference type="PANTHER" id="PTHR10367:SF17">
    <property type="entry name" value="MRNA-CAPPING ENZYME"/>
    <property type="match status" value="1"/>
</dbReference>
<evidence type="ECO:0000256" key="1">
    <source>
        <dbReference type="ARBA" id="ARBA00022664"/>
    </source>
</evidence>
<dbReference type="PANTHER" id="PTHR10367">
    <property type="entry name" value="MRNA-CAPPING ENZYME"/>
    <property type="match status" value="1"/>
</dbReference>
<dbReference type="OrthoDB" id="16561at10239"/>
<evidence type="ECO:0000259" key="5">
    <source>
        <dbReference type="PROSITE" id="PS50802"/>
    </source>
</evidence>
<keyword evidence="7" id="KW-1185">Reference proteome</keyword>
<dbReference type="Gene3D" id="2.40.50.140">
    <property type="entry name" value="Nucleic acid-binding proteins"/>
    <property type="match status" value="1"/>
</dbReference>
<name>A0A2I2L5W5_9VIRU</name>
<accession>A0A2I2L5W5</accession>
<dbReference type="SUPFAM" id="SSF50249">
    <property type="entry name" value="Nucleic acid-binding proteins"/>
    <property type="match status" value="1"/>
</dbReference>
<organism evidence="6">
    <name type="scientific">Orpheovirus IHUMI-LCC2</name>
    <dbReference type="NCBI Taxonomy" id="2023057"/>
    <lineage>
        <taxon>Viruses</taxon>
        <taxon>Varidnaviria</taxon>
        <taxon>Bamfordvirae</taxon>
        <taxon>Nucleocytoviricota</taxon>
        <taxon>Megaviricetes</taxon>
        <taxon>Pimascovirales</taxon>
        <taxon>Ocovirineae</taxon>
        <taxon>Orpheoviridae</taxon>
        <taxon>Alphaorpheovirus</taxon>
        <taxon>Alphaorpheovirus massiliense</taxon>
    </lineage>
</organism>
<dbReference type="RefSeq" id="YP_009449247.1">
    <property type="nucleotide sequence ID" value="NC_036594.1"/>
</dbReference>
<reference evidence="6" key="1">
    <citation type="submission" date="2017-08" db="EMBL/GenBank/DDBJ databases">
        <authorList>
            <consortium name="Urmite Genomes"/>
        </authorList>
    </citation>
    <scope>NUCLEOTIDE SEQUENCE [LARGE SCALE GENOMIC DNA]</scope>
    <source>
        <strain evidence="6">IHUMI-LCC2</strain>
    </source>
</reference>
<dbReference type="GO" id="GO:0006370">
    <property type="term" value="P:7-methylguanosine mRNA capping"/>
    <property type="evidence" value="ECO:0007669"/>
    <property type="project" value="TreeGrafter"/>
</dbReference>
<gene>
    <name evidence="6" type="ORF">ORPV_1041</name>
</gene>
<dbReference type="InterPro" id="IPR037009">
    <property type="entry name" value="mRNA_triPase_Cet1_sf"/>
</dbReference>
<dbReference type="KEGG" id="vg:35381699"/>
<comment type="catalytic activity">
    <reaction evidence="4">
        <text>a 5'-end triphospho-ribonucleoside in mRNA + H2O = a 5'-end diphospho-ribonucleoside in mRNA + phosphate + H(+)</text>
        <dbReference type="Rhea" id="RHEA:67004"/>
        <dbReference type="Rhea" id="RHEA-COMP:17164"/>
        <dbReference type="Rhea" id="RHEA-COMP:17165"/>
        <dbReference type="ChEBI" id="CHEBI:15377"/>
        <dbReference type="ChEBI" id="CHEBI:15378"/>
        <dbReference type="ChEBI" id="CHEBI:43474"/>
        <dbReference type="ChEBI" id="CHEBI:167616"/>
        <dbReference type="ChEBI" id="CHEBI:167618"/>
        <dbReference type="EC" id="3.6.1.74"/>
    </reaction>
    <physiologicalReaction direction="left-to-right" evidence="4">
        <dbReference type="Rhea" id="RHEA:67005"/>
    </physiologicalReaction>
</comment>
<dbReference type="GO" id="GO:0004484">
    <property type="term" value="F:mRNA guanylyltransferase activity"/>
    <property type="evidence" value="ECO:0007669"/>
    <property type="project" value="TreeGrafter"/>
</dbReference>
<dbReference type="Gene3D" id="3.30.470.30">
    <property type="entry name" value="DNA ligase/mRNA capping enzyme"/>
    <property type="match status" value="1"/>
</dbReference>
<dbReference type="EMBL" id="LT906555">
    <property type="protein sequence ID" value="SNW62945.1"/>
    <property type="molecule type" value="Genomic_DNA"/>
</dbReference>
<evidence type="ECO:0000256" key="4">
    <source>
        <dbReference type="ARBA" id="ARBA00047740"/>
    </source>
</evidence>
<feature type="domain" description="OTU" evidence="5">
    <location>
        <begin position="810"/>
        <end position="967"/>
    </location>
</feature>
<protein>
    <recommendedName>
        <fullName evidence="3">mRNA 5'-phosphatase</fullName>
        <ecNumber evidence="3">3.6.1.74</ecNumber>
    </recommendedName>
</protein>
<evidence type="ECO:0000313" key="6">
    <source>
        <dbReference type="EMBL" id="SNW62945.1"/>
    </source>
</evidence>
<evidence type="ECO:0000256" key="2">
    <source>
        <dbReference type="ARBA" id="ARBA00022801"/>
    </source>
</evidence>
<dbReference type="Pfam" id="PF03919">
    <property type="entry name" value="mRNA_cap_C"/>
    <property type="match status" value="1"/>
</dbReference>
<dbReference type="Proteomes" id="UP000236316">
    <property type="component" value="Segment"/>
</dbReference>
<dbReference type="GeneID" id="35381699"/>
<keyword evidence="2" id="KW-0378">Hydrolase</keyword>
<dbReference type="Gene3D" id="3.20.100.10">
    <property type="entry name" value="mRNA triphosphatase Cet1-like"/>
    <property type="match status" value="1"/>
</dbReference>
<keyword evidence="1" id="KW-0507">mRNA processing</keyword>
<sequence>MLASNRPNIYNYIVSSNDLSTLEIEVRYGYYTNDGIFHPGVSRSTFHRLSKHFESSDIKKEITISTDYIGFNDKSQKVRQTENSSIQKVNLNTFNFPDFNYTVNISQESPSLSSSLDLIIIRNKTRHSYYLHNNSIRLDLTEALSSFTQDGKLLESNHGLSDGITYEVEIELLDKSNTGLDALEQSLVDITKLIQDSPLLYSNSQKIKLLRDLNMIFLKSTSTSLEDSIPSLFKTLRLDHMTWGDLLGNPNTAYNVCNKPDGIRKFLVIDYSGVWLIWKSEVSKILDLSDVDRSLQNVVPLVLDGELIPNSSRHEGSPISKYWYLAYDCLLFENNKSVMDRPHNKRMLQAQYVADRVKSNILRVDTMKCYDFRTGQIGFLPDRGVVPKPTGPYSTVNPITNMDSVPFFYKVMMDMLSMRTKLSYKTKGLIFRSNNTPYNPILSGLHETITPPNYIWRPTDSLFFDLQYFSRINPDMTPSADLLDANGSKFPYSLSTSSLDYLKSNNIPSGSILEVSLDQSSTLNINRIRDDKLRPNSSQTIEDILISSSNPISEDTLLGTSLQLMDNYHNSRLHDLFSRLFSSLISKFGNNLNVVYYGADPSDISILTSYFINAVPLTSTNITSVHLLYLGRNSTSLWESEDTLSKLISFIRSSLLPQSIVAFNMIDGDAVKQLFTPMFAGAIYEQINLDNDVLFLSTPKTLNYNGTIITLPFIMDIPFKVTEMKLMERRRLSGERFLSSRERILSDIISIGYLQFSSPVDNSKSIGGGPALYTIPVSSTGNLNDKATGDDRLEKLPQLLRNGQKYSKDLYRLGTIGDGSCFIHAVLKAFYAPYINNKSYGMRTGIVRTIRNELADNLVKPSVVDPSKSNYEMANGGQWTLLANEQKSSNLNLEVNFSLEGIDKLLRSSMNIGNEMYQYIADMIGINITILHGLQNMVYIHERTERRYDWNVFIVGNGGHFETVVLLNDDGTLQSAFPNDHSLTIFTA</sequence>
<dbReference type="SUPFAM" id="SSF56091">
    <property type="entry name" value="DNA ligase/mRNA capping enzyme, catalytic domain"/>
    <property type="match status" value="1"/>
</dbReference>
<dbReference type="SUPFAM" id="SSF55154">
    <property type="entry name" value="CYTH-like phosphatases"/>
    <property type="match status" value="1"/>
</dbReference>
<dbReference type="GO" id="GO:0140818">
    <property type="term" value="F:mRNA 5'-triphosphate monophosphatase activity"/>
    <property type="evidence" value="ECO:0007669"/>
    <property type="project" value="UniProtKB-EC"/>
</dbReference>
<dbReference type="GO" id="GO:0004651">
    <property type="term" value="F:polynucleotide 5'-phosphatase activity"/>
    <property type="evidence" value="ECO:0007669"/>
    <property type="project" value="InterPro"/>
</dbReference>
<evidence type="ECO:0000313" key="7">
    <source>
        <dbReference type="Proteomes" id="UP000236316"/>
    </source>
</evidence>
<dbReference type="InterPro" id="IPR033469">
    <property type="entry name" value="CYTH-like_dom_sf"/>
</dbReference>
<dbReference type="InterPro" id="IPR013846">
    <property type="entry name" value="mRNA_cap_enzyme_C"/>
</dbReference>
<dbReference type="EC" id="3.6.1.74" evidence="3"/>
<dbReference type="InterPro" id="IPR051029">
    <property type="entry name" value="mRNA_Capping_Enz/RNA_Phosphat"/>
</dbReference>
<dbReference type="InterPro" id="IPR003323">
    <property type="entry name" value="OTU_dom"/>
</dbReference>
<dbReference type="PROSITE" id="PS50802">
    <property type="entry name" value="OTU"/>
    <property type="match status" value="1"/>
</dbReference>
<evidence type="ECO:0000256" key="3">
    <source>
        <dbReference type="ARBA" id="ARBA00035028"/>
    </source>
</evidence>
<dbReference type="InterPro" id="IPR012340">
    <property type="entry name" value="NA-bd_OB-fold"/>
</dbReference>